<dbReference type="PANTHER" id="PTHR47947">
    <property type="entry name" value="CYTOCHROME P450 82C3-RELATED"/>
    <property type="match status" value="1"/>
</dbReference>
<gene>
    <name evidence="7" type="ORF">TCM_034763</name>
</gene>
<evidence type="ECO:0000313" key="8">
    <source>
        <dbReference type="Proteomes" id="UP000026915"/>
    </source>
</evidence>
<dbReference type="HOGENOM" id="CLU_001570_26_11_1"/>
<dbReference type="GO" id="GO:0020037">
    <property type="term" value="F:heme binding"/>
    <property type="evidence" value="ECO:0007669"/>
    <property type="project" value="InterPro"/>
</dbReference>
<keyword evidence="4" id="KW-0560">Oxidoreductase</keyword>
<evidence type="ECO:0000256" key="5">
    <source>
        <dbReference type="ARBA" id="ARBA00023004"/>
    </source>
</evidence>
<keyword evidence="3" id="KW-0479">Metal-binding</keyword>
<evidence type="ECO:0000256" key="4">
    <source>
        <dbReference type="ARBA" id="ARBA00023002"/>
    </source>
</evidence>
<dbReference type="SUPFAM" id="SSF48264">
    <property type="entry name" value="Cytochrome P450"/>
    <property type="match status" value="1"/>
</dbReference>
<dbReference type="PANTHER" id="PTHR47947:SF13">
    <property type="entry name" value="CYTOCHROME P450, FAMILY 81, SUBFAMILY K, POLYPEPTIDE 1-RELATED"/>
    <property type="match status" value="1"/>
</dbReference>
<evidence type="ECO:0000256" key="3">
    <source>
        <dbReference type="ARBA" id="ARBA00022723"/>
    </source>
</evidence>
<name>A0A061FEQ7_THECC</name>
<protein>
    <submittedName>
        <fullName evidence="7">Cytochrome P450</fullName>
    </submittedName>
</protein>
<sequence>LYAALETLLSQHGPVLYLQFGSRRVLVVSSPSAIEECFTKNDIIFANRPQTMAGDILTDKYVTIAWAPYGDLWRNLRRLSVVEIFSANSLQRVRSIREEEVRNCVQQLSKL</sequence>
<evidence type="ECO:0000256" key="1">
    <source>
        <dbReference type="ARBA" id="ARBA00010617"/>
    </source>
</evidence>
<keyword evidence="5" id="KW-0408">Iron</keyword>
<dbReference type="GO" id="GO:0016705">
    <property type="term" value="F:oxidoreductase activity, acting on paired donors, with incorporation or reduction of molecular oxygen"/>
    <property type="evidence" value="ECO:0007669"/>
    <property type="project" value="InterPro"/>
</dbReference>
<dbReference type="Gene3D" id="1.10.630.10">
    <property type="entry name" value="Cytochrome P450"/>
    <property type="match status" value="1"/>
</dbReference>
<keyword evidence="6" id="KW-0503">Monooxygenase</keyword>
<dbReference type="GO" id="GO:0004497">
    <property type="term" value="F:monooxygenase activity"/>
    <property type="evidence" value="ECO:0007669"/>
    <property type="project" value="UniProtKB-KW"/>
</dbReference>
<keyword evidence="2" id="KW-0349">Heme</keyword>
<dbReference type="AlphaFoldDB" id="A0A061FEQ7"/>
<dbReference type="GO" id="GO:0005506">
    <property type="term" value="F:iron ion binding"/>
    <property type="evidence" value="ECO:0007669"/>
    <property type="project" value="InterPro"/>
</dbReference>
<dbReference type="OMA" id="YANESHN"/>
<comment type="similarity">
    <text evidence="1">Belongs to the cytochrome P450 family.</text>
</comment>
<dbReference type="Gramene" id="EOY15805">
    <property type="protein sequence ID" value="EOY15805"/>
    <property type="gene ID" value="TCM_034763"/>
</dbReference>
<dbReference type="InterPro" id="IPR050651">
    <property type="entry name" value="Plant_Cytochrome_P450_Monoox"/>
</dbReference>
<dbReference type="Proteomes" id="UP000026915">
    <property type="component" value="Chromosome 8"/>
</dbReference>
<organism evidence="7 8">
    <name type="scientific">Theobroma cacao</name>
    <name type="common">Cacao</name>
    <name type="synonym">Cocoa</name>
    <dbReference type="NCBI Taxonomy" id="3641"/>
    <lineage>
        <taxon>Eukaryota</taxon>
        <taxon>Viridiplantae</taxon>
        <taxon>Streptophyta</taxon>
        <taxon>Embryophyta</taxon>
        <taxon>Tracheophyta</taxon>
        <taxon>Spermatophyta</taxon>
        <taxon>Magnoliopsida</taxon>
        <taxon>eudicotyledons</taxon>
        <taxon>Gunneridae</taxon>
        <taxon>Pentapetalae</taxon>
        <taxon>rosids</taxon>
        <taxon>malvids</taxon>
        <taxon>Malvales</taxon>
        <taxon>Malvaceae</taxon>
        <taxon>Byttnerioideae</taxon>
        <taxon>Theobroma</taxon>
    </lineage>
</organism>
<dbReference type="InterPro" id="IPR036396">
    <property type="entry name" value="Cyt_P450_sf"/>
</dbReference>
<evidence type="ECO:0000313" key="7">
    <source>
        <dbReference type="EMBL" id="EOY15805.1"/>
    </source>
</evidence>
<evidence type="ECO:0000256" key="6">
    <source>
        <dbReference type="ARBA" id="ARBA00023033"/>
    </source>
</evidence>
<evidence type="ECO:0000256" key="2">
    <source>
        <dbReference type="ARBA" id="ARBA00022617"/>
    </source>
</evidence>
<accession>A0A061FEQ7</accession>
<feature type="non-terminal residue" evidence="7">
    <location>
        <position position="1"/>
    </location>
</feature>
<dbReference type="InterPro" id="IPR001128">
    <property type="entry name" value="Cyt_P450"/>
</dbReference>
<dbReference type="EMBL" id="CM001886">
    <property type="protein sequence ID" value="EOY15805.1"/>
    <property type="molecule type" value="Genomic_DNA"/>
</dbReference>
<proteinExistence type="inferred from homology"/>
<dbReference type="InParanoid" id="A0A061FEQ7"/>
<dbReference type="Pfam" id="PF00067">
    <property type="entry name" value="p450"/>
    <property type="match status" value="1"/>
</dbReference>
<reference evidence="7 8" key="1">
    <citation type="journal article" date="2013" name="Genome Biol.">
        <title>The genome sequence of the most widely cultivated cacao type and its use to identify candidate genes regulating pod color.</title>
        <authorList>
            <person name="Motamayor J.C."/>
            <person name="Mockaitis K."/>
            <person name="Schmutz J."/>
            <person name="Haiminen N."/>
            <person name="Iii D.L."/>
            <person name="Cornejo O."/>
            <person name="Findley S.D."/>
            <person name="Zheng P."/>
            <person name="Utro F."/>
            <person name="Royaert S."/>
            <person name="Saski C."/>
            <person name="Jenkins J."/>
            <person name="Podicheti R."/>
            <person name="Zhao M."/>
            <person name="Scheffler B.E."/>
            <person name="Stack J.C."/>
            <person name="Feltus F.A."/>
            <person name="Mustiga G.M."/>
            <person name="Amores F."/>
            <person name="Phillips W."/>
            <person name="Marelli J.P."/>
            <person name="May G.D."/>
            <person name="Shapiro H."/>
            <person name="Ma J."/>
            <person name="Bustamante C.D."/>
            <person name="Schnell R.J."/>
            <person name="Main D."/>
            <person name="Gilbert D."/>
            <person name="Parida L."/>
            <person name="Kuhn D.N."/>
        </authorList>
    </citation>
    <scope>NUCLEOTIDE SEQUENCE [LARGE SCALE GENOMIC DNA]</scope>
    <source>
        <strain evidence="8">cv. Matina 1-6</strain>
    </source>
</reference>
<keyword evidence="8" id="KW-1185">Reference proteome</keyword>
<dbReference type="eggNOG" id="KOG0156">
    <property type="taxonomic scope" value="Eukaryota"/>
</dbReference>